<organism evidence="2 3">
    <name type="scientific">Rhodoplanes tepidamans</name>
    <name type="common">Rhodoplanes cryptolactis</name>
    <dbReference type="NCBI Taxonomy" id="200616"/>
    <lineage>
        <taxon>Bacteria</taxon>
        <taxon>Pseudomonadati</taxon>
        <taxon>Pseudomonadota</taxon>
        <taxon>Alphaproteobacteria</taxon>
        <taxon>Hyphomicrobiales</taxon>
        <taxon>Nitrobacteraceae</taxon>
        <taxon>Rhodoplanes</taxon>
    </lineage>
</organism>
<dbReference type="Pfam" id="PF02627">
    <property type="entry name" value="CMD"/>
    <property type="match status" value="1"/>
</dbReference>
<dbReference type="InterPro" id="IPR029032">
    <property type="entry name" value="AhpD-like"/>
</dbReference>
<protein>
    <submittedName>
        <fullName evidence="2">Carboxymuconolactone decarboxylase family protein</fullName>
    </submittedName>
</protein>
<dbReference type="Proteomes" id="UP001165652">
    <property type="component" value="Unassembled WGS sequence"/>
</dbReference>
<evidence type="ECO:0000313" key="3">
    <source>
        <dbReference type="Proteomes" id="UP001165652"/>
    </source>
</evidence>
<dbReference type="NCBIfam" id="TIGR00778">
    <property type="entry name" value="ahpD_dom"/>
    <property type="match status" value="1"/>
</dbReference>
<evidence type="ECO:0000313" key="2">
    <source>
        <dbReference type="EMBL" id="MDC7786640.1"/>
    </source>
</evidence>
<proteinExistence type="predicted"/>
<feature type="domain" description="Carboxymuconolactone decarboxylase-like" evidence="1">
    <location>
        <begin position="20"/>
        <end position="97"/>
    </location>
</feature>
<dbReference type="PANTHER" id="PTHR34846">
    <property type="entry name" value="4-CARBOXYMUCONOLACTONE DECARBOXYLASE FAMILY PROTEIN (AFU_ORTHOLOGUE AFUA_6G11590)"/>
    <property type="match status" value="1"/>
</dbReference>
<dbReference type="SUPFAM" id="SSF69118">
    <property type="entry name" value="AhpD-like"/>
    <property type="match status" value="1"/>
</dbReference>
<dbReference type="EMBL" id="JAQQLI010000018">
    <property type="protein sequence ID" value="MDC7786640.1"/>
    <property type="molecule type" value="Genomic_DNA"/>
</dbReference>
<name>A0ABT5JAG6_RHOTP</name>
<dbReference type="PANTHER" id="PTHR34846:SF10">
    <property type="entry name" value="CYTOPLASMIC PROTEIN"/>
    <property type="match status" value="1"/>
</dbReference>
<gene>
    <name evidence="2" type="ORF">PQJ73_13180</name>
</gene>
<dbReference type="Gene3D" id="1.20.1290.10">
    <property type="entry name" value="AhpD-like"/>
    <property type="match status" value="1"/>
</dbReference>
<accession>A0ABT5JAG6</accession>
<dbReference type="RefSeq" id="WP_272777488.1">
    <property type="nucleotide sequence ID" value="NZ_JAQQLI010000018.1"/>
</dbReference>
<comment type="caution">
    <text evidence="2">The sequence shown here is derived from an EMBL/GenBank/DDBJ whole genome shotgun (WGS) entry which is preliminary data.</text>
</comment>
<dbReference type="InterPro" id="IPR003779">
    <property type="entry name" value="CMD-like"/>
</dbReference>
<reference evidence="2" key="1">
    <citation type="journal article" date="2023" name="Microbiol Resour">
        <title>Genome Sequences of Rhodoplanes serenus and Two Thermotolerant Strains, Rhodoplanes tepidamans and 'Rhodoplanes cryptolactis,' Further Refine the Genus.</title>
        <authorList>
            <person name="Rayyan A.A."/>
            <person name="Kyndt J.A."/>
        </authorList>
    </citation>
    <scope>NUCLEOTIDE SEQUENCE</scope>
    <source>
        <strain evidence="2">DSM 9987</strain>
    </source>
</reference>
<evidence type="ECO:0000259" key="1">
    <source>
        <dbReference type="Pfam" id="PF02627"/>
    </source>
</evidence>
<keyword evidence="3" id="KW-1185">Reference proteome</keyword>
<reference evidence="2" key="2">
    <citation type="submission" date="2023-02" db="EMBL/GenBank/DDBJ databases">
        <authorList>
            <person name="Rayyan A."/>
            <person name="Meyer T."/>
            <person name="Kyndt J.A."/>
        </authorList>
    </citation>
    <scope>NUCLEOTIDE SEQUENCE</scope>
    <source>
        <strain evidence="2">DSM 9987</strain>
    </source>
</reference>
<dbReference type="InterPro" id="IPR004675">
    <property type="entry name" value="AhpD_core"/>
</dbReference>
<sequence length="150" mass="16354">MSARSTLLNFRKASPGTIEGLQKINEGSKASGLPVALLELIKIRTSQINGCAYCLAVHIAEARRLGMNETALHLLPTWRDSSFFDARERAALAWAEAVTLVHEEPVDDAVYDQASTHFSETELADLTGAIVSINGFNRIAVAYRFAHPVS</sequence>